<dbReference type="GO" id="GO:0004867">
    <property type="term" value="F:serine-type endopeptidase inhibitor activity"/>
    <property type="evidence" value="ECO:0007669"/>
    <property type="project" value="InterPro"/>
</dbReference>
<dbReference type="SUPFAM" id="SSF57362">
    <property type="entry name" value="BPTI-like"/>
    <property type="match status" value="10"/>
</dbReference>
<feature type="domain" description="BPTI/Kunitz inhibitor" evidence="2">
    <location>
        <begin position="84"/>
        <end position="134"/>
    </location>
</feature>
<dbReference type="InterPro" id="IPR036880">
    <property type="entry name" value="Kunitz_BPTI_sf"/>
</dbReference>
<accession>A0A2A2L0Z4</accession>
<feature type="domain" description="BPTI/Kunitz inhibitor" evidence="2">
    <location>
        <begin position="186"/>
        <end position="236"/>
    </location>
</feature>
<dbReference type="CDD" id="cd22593">
    <property type="entry name" value="Kunitz_conkunitzin"/>
    <property type="match status" value="7"/>
</dbReference>
<dbReference type="PANTHER" id="PTHR46339:SF2">
    <property type="entry name" value="BPTI_KUNITZ INHIBITOR DOMAIN-CONTAINING PROTEIN"/>
    <property type="match status" value="1"/>
</dbReference>
<name>A0A2A2L0Z4_9BILA</name>
<evidence type="ECO:0000313" key="4">
    <source>
        <dbReference type="Proteomes" id="UP000218231"/>
    </source>
</evidence>
<dbReference type="InterPro" id="IPR028150">
    <property type="entry name" value="Lustrin_cystein"/>
</dbReference>
<organism evidence="3 4">
    <name type="scientific">Diploscapter pachys</name>
    <dbReference type="NCBI Taxonomy" id="2018661"/>
    <lineage>
        <taxon>Eukaryota</taxon>
        <taxon>Metazoa</taxon>
        <taxon>Ecdysozoa</taxon>
        <taxon>Nematoda</taxon>
        <taxon>Chromadorea</taxon>
        <taxon>Rhabditida</taxon>
        <taxon>Rhabditina</taxon>
        <taxon>Rhabditomorpha</taxon>
        <taxon>Rhabditoidea</taxon>
        <taxon>Rhabditidae</taxon>
        <taxon>Diploscapter</taxon>
    </lineage>
</organism>
<dbReference type="Gene3D" id="4.10.410.10">
    <property type="entry name" value="Pancreatic trypsin inhibitor Kunitz domain"/>
    <property type="match status" value="10"/>
</dbReference>
<feature type="domain" description="BPTI/Kunitz inhibitor" evidence="2">
    <location>
        <begin position="803"/>
        <end position="853"/>
    </location>
</feature>
<feature type="domain" description="BPTI/Kunitz inhibitor" evidence="2">
    <location>
        <begin position="906"/>
        <end position="956"/>
    </location>
</feature>
<dbReference type="Proteomes" id="UP000218231">
    <property type="component" value="Unassembled WGS sequence"/>
</dbReference>
<dbReference type="SMART" id="SM00289">
    <property type="entry name" value="WR1"/>
    <property type="match status" value="7"/>
</dbReference>
<evidence type="ECO:0000313" key="3">
    <source>
        <dbReference type="EMBL" id="PAV79799.1"/>
    </source>
</evidence>
<dbReference type="PRINTS" id="PR00759">
    <property type="entry name" value="BASICPTASE"/>
</dbReference>
<feature type="domain" description="BPTI/Kunitz inhibitor" evidence="2">
    <location>
        <begin position="392"/>
        <end position="442"/>
    </location>
</feature>
<feature type="domain" description="BPTI/Kunitz inhibitor" evidence="2">
    <location>
        <begin position="707"/>
        <end position="757"/>
    </location>
</feature>
<feature type="domain" description="BPTI/Kunitz inhibitor" evidence="2">
    <location>
        <begin position="603"/>
        <end position="653"/>
    </location>
</feature>
<dbReference type="PROSITE" id="PS00280">
    <property type="entry name" value="BPTI_KUNITZ_1"/>
    <property type="match status" value="2"/>
</dbReference>
<feature type="domain" description="BPTI/Kunitz inhibitor" evidence="2">
    <location>
        <begin position="964"/>
        <end position="1014"/>
    </location>
</feature>
<dbReference type="InterPro" id="IPR020901">
    <property type="entry name" value="Prtase_inh_Kunz-CS"/>
</dbReference>
<evidence type="ECO:0000259" key="2">
    <source>
        <dbReference type="PROSITE" id="PS50279"/>
    </source>
</evidence>
<dbReference type="Pfam" id="PF00014">
    <property type="entry name" value="Kunitz_BPTI"/>
    <property type="match status" value="10"/>
</dbReference>
<evidence type="ECO:0000256" key="1">
    <source>
        <dbReference type="SAM" id="SignalP"/>
    </source>
</evidence>
<dbReference type="InterPro" id="IPR006150">
    <property type="entry name" value="Cys_repeat_1"/>
</dbReference>
<feature type="domain" description="BPTI/Kunitz inhibitor" evidence="2">
    <location>
        <begin position="498"/>
        <end position="548"/>
    </location>
</feature>
<feature type="signal peptide" evidence="1">
    <location>
        <begin position="1"/>
        <end position="21"/>
    </location>
</feature>
<keyword evidence="4" id="KW-1185">Reference proteome</keyword>
<sequence length="1021" mass="111987">MWSRHFRRVLLMCMAMGVVQTVDSSMPQGANEGGFITAMKTLLFGSEHAQNGSAQADIIYPPPPDVSSFRQYQTGRSIPSGESCALPRQIGTGPYRIPRWYYNPVRGRCELFYWSGCCGNGNNFQTFQTCQNTCEESPNPCAISTPINQISNCQPGNSCGGTSYCHVGANPQTTVCCPKPAAIDRCQQPLNTGVGSANLPRWWFNPATQSCQSCTYQGLQGNENNFLSQNECENACLVNPCRQGQPYRSQGVTVQCSAMNPTVCPAGHYCHIGADQSTSVCCEALGGDPCGQPLDRGIGGAQLSRWYWNEQSQCCLPFSYCGQKGTQNNFLTKQDCERTCFVMPNPCRLPISMPPQQCSAGSNPDTCGMGMWCHVGFSPETTVCCPDEGDPCQLPLITGTGNQRLERWYFNQQSGACMPFSYSGMQGNQNNFLSRETCEERCGPNPCFEGRPFTGADGRPQTCSASANLNTCPSSYWCHIGVDMSTTVCCPGASTNVCNLPMSTGEGNSNLERYYFDQQSKACRPFVYNGLKGNQNNFISLRACQLACQPLDNPCIGQPAVTAAGQVLFCSATNKDTCPVNFWCHIGATPETTVCCPGATNPCSVPLSPGTGNAGLPRYYYNPDDRQCLPFQYNGKRGNQNNFLSQTECERTCPVFTNPCLGEVIRDELGNPLECDPFRKSNCGESAFCLPTNNQSYCCPRLNQDYCNSLVTSGIGTSNLTRYYYNPIEELCLPFEFKGMHGNENNFITKTVLSNVCFGGESPLVVYGKIIQCQTKACPPTHYCHLGFDHRSTVCCKRQGSPCDQQLMTGVGTANLPRFYYDSFEDQCEPFNYTGIGGNENNFVSLSECQMKCPGYRDFCPHGRPLLRNSTFVTCGIDTFCPKGYICHVSNRDAKNVCCPDPVSFCALNIEPGPCSGSQRRFAYDKNTGACKKFSYGGCEGNLNNFDSLEKCTKKIDIFPEELCLLSIDRGACGGRQTRYAFNRQSSQCVPFEYTGCGGNLNNFVSMQDCMATCGNVGFRR</sequence>
<dbReference type="PROSITE" id="PS50279">
    <property type="entry name" value="BPTI_KUNITZ_2"/>
    <property type="match status" value="10"/>
</dbReference>
<protein>
    <recommendedName>
        <fullName evidence="2">BPTI/Kunitz inhibitor domain-containing protein</fullName>
    </recommendedName>
</protein>
<dbReference type="InterPro" id="IPR002223">
    <property type="entry name" value="Kunitz_BPTI"/>
</dbReference>
<gene>
    <name evidence="3" type="ORF">WR25_09292</name>
</gene>
<dbReference type="SMART" id="SM00131">
    <property type="entry name" value="KU"/>
    <property type="match status" value="10"/>
</dbReference>
<proteinExistence type="predicted"/>
<reference evidence="3 4" key="1">
    <citation type="journal article" date="2017" name="Curr. Biol.">
        <title>Genome architecture and evolution of a unichromosomal asexual nematode.</title>
        <authorList>
            <person name="Fradin H."/>
            <person name="Zegar C."/>
            <person name="Gutwein M."/>
            <person name="Lucas J."/>
            <person name="Kovtun M."/>
            <person name="Corcoran D."/>
            <person name="Baugh L.R."/>
            <person name="Kiontke K."/>
            <person name="Gunsalus K."/>
            <person name="Fitch D.H."/>
            <person name="Piano F."/>
        </authorList>
    </citation>
    <scope>NUCLEOTIDE SEQUENCE [LARGE SCALE GENOMIC DNA]</scope>
    <source>
        <strain evidence="3">PF1309</strain>
    </source>
</reference>
<keyword evidence="1" id="KW-0732">Signal</keyword>
<dbReference type="PANTHER" id="PTHR46339">
    <property type="entry name" value="PROTEIN CBG15282-RELATED"/>
    <property type="match status" value="1"/>
</dbReference>
<dbReference type="Pfam" id="PF14625">
    <property type="entry name" value="Lustrin_cystein"/>
    <property type="match status" value="6"/>
</dbReference>
<dbReference type="EMBL" id="LIAE01007363">
    <property type="protein sequence ID" value="PAV79799.1"/>
    <property type="molecule type" value="Genomic_DNA"/>
</dbReference>
<dbReference type="CDD" id="cd00109">
    <property type="entry name" value="Kunitz-type"/>
    <property type="match status" value="3"/>
</dbReference>
<dbReference type="InterPro" id="IPR053014">
    <property type="entry name" value="Cuticle_assoc_divergent"/>
</dbReference>
<dbReference type="STRING" id="2018661.A0A2A2L0Z4"/>
<dbReference type="AlphaFoldDB" id="A0A2A2L0Z4"/>
<comment type="caution">
    <text evidence="3">The sequence shown here is derived from an EMBL/GenBank/DDBJ whole genome shotgun (WGS) entry which is preliminary data.</text>
</comment>
<feature type="domain" description="BPTI/Kunitz inhibitor" evidence="2">
    <location>
        <begin position="290"/>
        <end position="340"/>
    </location>
</feature>
<feature type="chain" id="PRO_5012268509" description="BPTI/Kunitz inhibitor domain-containing protein" evidence="1">
    <location>
        <begin position="22"/>
        <end position="1021"/>
    </location>
</feature>
<dbReference type="OrthoDB" id="4473401at2759"/>